<keyword evidence="2" id="KW-0378">Hydrolase</keyword>
<dbReference type="EMBL" id="CP098502">
    <property type="protein sequence ID" value="UTI65280.1"/>
    <property type="molecule type" value="Genomic_DNA"/>
</dbReference>
<dbReference type="Proteomes" id="UP001056035">
    <property type="component" value="Chromosome"/>
</dbReference>
<dbReference type="PRINTS" id="PR00111">
    <property type="entry name" value="ABHYDROLASE"/>
</dbReference>
<name>A0ABY5DXA0_9ACTN</name>
<organism evidence="2 3">
    <name type="scientific">Paraconexibacter antarcticus</name>
    <dbReference type="NCBI Taxonomy" id="2949664"/>
    <lineage>
        <taxon>Bacteria</taxon>
        <taxon>Bacillati</taxon>
        <taxon>Actinomycetota</taxon>
        <taxon>Thermoleophilia</taxon>
        <taxon>Solirubrobacterales</taxon>
        <taxon>Paraconexibacteraceae</taxon>
        <taxon>Paraconexibacter</taxon>
    </lineage>
</organism>
<protein>
    <submittedName>
        <fullName evidence="2">Alpha/beta fold hydrolase</fullName>
    </submittedName>
</protein>
<dbReference type="InterPro" id="IPR050228">
    <property type="entry name" value="Carboxylesterase_BioH"/>
</dbReference>
<dbReference type="PANTHER" id="PTHR43194">
    <property type="entry name" value="HYDROLASE ALPHA/BETA FOLD FAMILY"/>
    <property type="match status" value="1"/>
</dbReference>
<evidence type="ECO:0000259" key="1">
    <source>
        <dbReference type="Pfam" id="PF00561"/>
    </source>
</evidence>
<dbReference type="InterPro" id="IPR029058">
    <property type="entry name" value="AB_hydrolase_fold"/>
</dbReference>
<proteinExistence type="predicted"/>
<gene>
    <name evidence="2" type="ORF">NBH00_03485</name>
</gene>
<dbReference type="RefSeq" id="WP_254571966.1">
    <property type="nucleotide sequence ID" value="NZ_CP098502.1"/>
</dbReference>
<dbReference type="Gene3D" id="3.40.50.1820">
    <property type="entry name" value="alpha/beta hydrolase"/>
    <property type="match status" value="1"/>
</dbReference>
<reference evidence="2 3" key="1">
    <citation type="submission" date="2022-06" db="EMBL/GenBank/DDBJ databases">
        <title>Paraconexibacter antarcticus.</title>
        <authorList>
            <person name="Kim C.S."/>
        </authorList>
    </citation>
    <scope>NUCLEOTIDE SEQUENCE [LARGE SCALE GENOMIC DNA]</scope>
    <source>
        <strain evidence="2 3">02-257</strain>
    </source>
</reference>
<dbReference type="InterPro" id="IPR000073">
    <property type="entry name" value="AB_hydrolase_1"/>
</dbReference>
<dbReference type="PANTHER" id="PTHR43194:SF2">
    <property type="entry name" value="PEROXISOMAL MEMBRANE PROTEIN LPX1"/>
    <property type="match status" value="1"/>
</dbReference>
<keyword evidence="3" id="KW-1185">Reference proteome</keyword>
<evidence type="ECO:0000313" key="2">
    <source>
        <dbReference type="EMBL" id="UTI65280.1"/>
    </source>
</evidence>
<evidence type="ECO:0000313" key="3">
    <source>
        <dbReference type="Proteomes" id="UP001056035"/>
    </source>
</evidence>
<dbReference type="SUPFAM" id="SSF53474">
    <property type="entry name" value="alpha/beta-Hydrolases"/>
    <property type="match status" value="1"/>
</dbReference>
<dbReference type="GO" id="GO:0016787">
    <property type="term" value="F:hydrolase activity"/>
    <property type="evidence" value="ECO:0007669"/>
    <property type="project" value="UniProtKB-KW"/>
</dbReference>
<feature type="domain" description="AB hydrolase-1" evidence="1">
    <location>
        <begin position="40"/>
        <end position="270"/>
    </location>
</feature>
<dbReference type="Pfam" id="PF00561">
    <property type="entry name" value="Abhydrolase_1"/>
    <property type="match status" value="1"/>
</dbReference>
<accession>A0ABY5DXA0</accession>
<sequence>MPKIEMTMPHTAPRPAEVRDLVISSGRRVRVRSWTGVGRPLVLLHGLLDDSEGWVQLARDTQRPCYALDLPGFGASSLPSRPRISAYAEAIVEAIDQLDVDGCTLVGHSLGGGVAAAVAERSDKVWALALLAPAGFGAIRIAEAISLPVVRNVAEAALPLALVNPLTVTAAYATFVAHHRLPSKDLMDRVRRRAWSSGPGVRMAVEAIAAAGRSERSFTKRQIAFHGPVAALWGEHDALVNPGHLPALRRALPQAHAEIWRGMGHHPQRERPADLAHFIESHAVTGRKRSRPALKVERAA</sequence>